<organism evidence="1 2">
    <name type="scientific">Elysia crispata</name>
    <name type="common">lettuce slug</name>
    <dbReference type="NCBI Taxonomy" id="231223"/>
    <lineage>
        <taxon>Eukaryota</taxon>
        <taxon>Metazoa</taxon>
        <taxon>Spiralia</taxon>
        <taxon>Lophotrochozoa</taxon>
        <taxon>Mollusca</taxon>
        <taxon>Gastropoda</taxon>
        <taxon>Heterobranchia</taxon>
        <taxon>Euthyneura</taxon>
        <taxon>Panpulmonata</taxon>
        <taxon>Sacoglossa</taxon>
        <taxon>Placobranchoidea</taxon>
        <taxon>Plakobranchidae</taxon>
        <taxon>Elysia</taxon>
    </lineage>
</organism>
<proteinExistence type="predicted"/>
<dbReference type="EMBL" id="JAWDGP010000716">
    <property type="protein sequence ID" value="KAK3798125.1"/>
    <property type="molecule type" value="Genomic_DNA"/>
</dbReference>
<gene>
    <name evidence="1" type="ORF">RRG08_056624</name>
</gene>
<evidence type="ECO:0000313" key="1">
    <source>
        <dbReference type="EMBL" id="KAK3798125.1"/>
    </source>
</evidence>
<keyword evidence="2" id="KW-1185">Reference proteome</keyword>
<evidence type="ECO:0000313" key="2">
    <source>
        <dbReference type="Proteomes" id="UP001283361"/>
    </source>
</evidence>
<reference evidence="1" key="1">
    <citation type="journal article" date="2023" name="G3 (Bethesda)">
        <title>A reference genome for the long-term kleptoplast-retaining sea slug Elysia crispata morphotype clarki.</title>
        <authorList>
            <person name="Eastman K.E."/>
            <person name="Pendleton A.L."/>
            <person name="Shaikh M.A."/>
            <person name="Suttiyut T."/>
            <person name="Ogas R."/>
            <person name="Tomko P."/>
            <person name="Gavelis G."/>
            <person name="Widhalm J.R."/>
            <person name="Wisecaver J.H."/>
        </authorList>
    </citation>
    <scope>NUCLEOTIDE SEQUENCE</scope>
    <source>
        <strain evidence="1">ECLA1</strain>
    </source>
</reference>
<protein>
    <submittedName>
        <fullName evidence="1">Uncharacterized protein</fullName>
    </submittedName>
</protein>
<comment type="caution">
    <text evidence="1">The sequence shown here is derived from an EMBL/GenBank/DDBJ whole genome shotgun (WGS) entry which is preliminary data.</text>
</comment>
<accession>A0AAE1B1X0</accession>
<sequence>MCRCQSRASLGCCYNLYSRCYSRPVKQKLALTQSETTTCPVEQQDQKIMNMFFTVLHRSDQAKTRYNLFRGFLCRPLGSITRDAISQDKKIQLASVVVESQDKKIQLAAVVVESQDKKIQLAVVVVESQDKKIQLAAVVVESQDKKIQLAVVVVESQDKKIQLAVVVVESQDKKIQLAAVV</sequence>
<dbReference type="AlphaFoldDB" id="A0AAE1B1X0"/>
<dbReference type="Proteomes" id="UP001283361">
    <property type="component" value="Unassembled WGS sequence"/>
</dbReference>
<name>A0AAE1B1X0_9GAST</name>